<evidence type="ECO:0000313" key="1">
    <source>
        <dbReference type="EMBL" id="KAL2549910.1"/>
    </source>
</evidence>
<accession>A0ABD1WKD1</accession>
<keyword evidence="2" id="KW-1185">Reference proteome</keyword>
<name>A0ABD1WKD1_9LAMI</name>
<dbReference type="EMBL" id="JBFOLJ010000003">
    <property type="protein sequence ID" value="KAL2549910.1"/>
    <property type="molecule type" value="Genomic_DNA"/>
</dbReference>
<organism evidence="1 2">
    <name type="scientific">Forsythia ovata</name>
    <dbReference type="NCBI Taxonomy" id="205694"/>
    <lineage>
        <taxon>Eukaryota</taxon>
        <taxon>Viridiplantae</taxon>
        <taxon>Streptophyta</taxon>
        <taxon>Embryophyta</taxon>
        <taxon>Tracheophyta</taxon>
        <taxon>Spermatophyta</taxon>
        <taxon>Magnoliopsida</taxon>
        <taxon>eudicotyledons</taxon>
        <taxon>Gunneridae</taxon>
        <taxon>Pentapetalae</taxon>
        <taxon>asterids</taxon>
        <taxon>lamiids</taxon>
        <taxon>Lamiales</taxon>
        <taxon>Oleaceae</taxon>
        <taxon>Forsythieae</taxon>
        <taxon>Forsythia</taxon>
    </lineage>
</organism>
<sequence length="114" mass="13279">MKNRMLNALQIFPENSPFQDGVLEDLEIEARNGIPYWQNYLEMEPLPKISDEFIPDQKVVVIKPDRNHAPDPDAHLTQTIIHSLFAIISSFEASYLQFQSRPQSQFRLKIQNLI</sequence>
<proteinExistence type="predicted"/>
<gene>
    <name evidence="1" type="ORF">Fot_11440</name>
</gene>
<comment type="caution">
    <text evidence="1">The sequence shown here is derived from an EMBL/GenBank/DDBJ whole genome shotgun (WGS) entry which is preliminary data.</text>
</comment>
<dbReference type="Proteomes" id="UP001604277">
    <property type="component" value="Unassembled WGS sequence"/>
</dbReference>
<protein>
    <submittedName>
        <fullName evidence="1">Protein GRAVITROPIC IN THE LIGHT 1-like</fullName>
    </submittedName>
</protein>
<evidence type="ECO:0000313" key="2">
    <source>
        <dbReference type="Proteomes" id="UP001604277"/>
    </source>
</evidence>
<reference evidence="2" key="1">
    <citation type="submission" date="2024-07" db="EMBL/GenBank/DDBJ databases">
        <title>Two chromosome-level genome assemblies of Korean endemic species Abeliophyllum distichum and Forsythia ovata (Oleaceae).</title>
        <authorList>
            <person name="Jang H."/>
        </authorList>
    </citation>
    <scope>NUCLEOTIDE SEQUENCE [LARGE SCALE GENOMIC DNA]</scope>
</reference>
<dbReference type="AlphaFoldDB" id="A0ABD1WKD1"/>